<dbReference type="EMBL" id="JNBR01000102">
    <property type="protein sequence ID" value="OQR97549.1"/>
    <property type="molecule type" value="Genomic_DNA"/>
</dbReference>
<protein>
    <submittedName>
        <fullName evidence="3">Uncharacterized protein</fullName>
    </submittedName>
</protein>
<feature type="coiled-coil region" evidence="1">
    <location>
        <begin position="102"/>
        <end position="178"/>
    </location>
</feature>
<feature type="region of interest" description="Disordered" evidence="2">
    <location>
        <begin position="47"/>
        <end position="93"/>
    </location>
</feature>
<gene>
    <name evidence="3" type="ORF">ACHHYP_10749</name>
</gene>
<evidence type="ECO:0000256" key="1">
    <source>
        <dbReference type="SAM" id="Coils"/>
    </source>
</evidence>
<evidence type="ECO:0000313" key="4">
    <source>
        <dbReference type="Proteomes" id="UP000243579"/>
    </source>
</evidence>
<feature type="compositionally biased region" description="Basic and acidic residues" evidence="2">
    <location>
        <begin position="72"/>
        <end position="89"/>
    </location>
</feature>
<dbReference type="Proteomes" id="UP000243579">
    <property type="component" value="Unassembled WGS sequence"/>
</dbReference>
<reference evidence="3 4" key="1">
    <citation type="journal article" date="2014" name="Genome Biol. Evol.">
        <title>The secreted proteins of Achlya hypogyna and Thraustotheca clavata identify the ancestral oomycete secretome and reveal gene acquisitions by horizontal gene transfer.</title>
        <authorList>
            <person name="Misner I."/>
            <person name="Blouin N."/>
            <person name="Leonard G."/>
            <person name="Richards T.A."/>
            <person name="Lane C.E."/>
        </authorList>
    </citation>
    <scope>NUCLEOTIDE SEQUENCE [LARGE SCALE GENOMIC DNA]</scope>
    <source>
        <strain evidence="3 4">ATCC 48635</strain>
    </source>
</reference>
<dbReference type="AlphaFoldDB" id="A0A1V9ZHT5"/>
<accession>A0A1V9ZHT5</accession>
<dbReference type="OrthoDB" id="79724at2759"/>
<keyword evidence="1" id="KW-0175">Coiled coil</keyword>
<sequence>MSKRDAARAVTARAGVPIKRFRFGGGGSKIPVPVPAVATAKKTLTTTDRPRVVAKDLTGPKRPTKPTSDEVEATRPRRDEGEMDKHSELMKQSNEYLEMSEKFKLRAEVERLASKVAQVEEREKKHMARKKMLAESVKVLQEQLAEMTQQNKDMREKRAEDAVKIRDLQAQLDRKKEKGAREVKKDILPVPVTAEARPSTTSAQLLEEIQKRQAFIAEGLEASKEAESVLRALLTELS</sequence>
<name>A0A1V9ZHT5_ACHHY</name>
<proteinExistence type="predicted"/>
<keyword evidence="4" id="KW-1185">Reference proteome</keyword>
<evidence type="ECO:0000313" key="3">
    <source>
        <dbReference type="EMBL" id="OQR97549.1"/>
    </source>
</evidence>
<evidence type="ECO:0000256" key="2">
    <source>
        <dbReference type="SAM" id="MobiDB-lite"/>
    </source>
</evidence>
<comment type="caution">
    <text evidence="3">The sequence shown here is derived from an EMBL/GenBank/DDBJ whole genome shotgun (WGS) entry which is preliminary data.</text>
</comment>
<organism evidence="3 4">
    <name type="scientific">Achlya hypogyna</name>
    <name type="common">Oomycete</name>
    <name type="synonym">Protoachlya hypogyna</name>
    <dbReference type="NCBI Taxonomy" id="1202772"/>
    <lineage>
        <taxon>Eukaryota</taxon>
        <taxon>Sar</taxon>
        <taxon>Stramenopiles</taxon>
        <taxon>Oomycota</taxon>
        <taxon>Saprolegniomycetes</taxon>
        <taxon>Saprolegniales</taxon>
        <taxon>Achlyaceae</taxon>
        <taxon>Achlya</taxon>
    </lineage>
</organism>